<evidence type="ECO:0000313" key="3">
    <source>
        <dbReference type="Proteomes" id="UP001152797"/>
    </source>
</evidence>
<accession>A0A9P1GCM5</accession>
<comment type="caution">
    <text evidence="1">The sequence shown here is derived from an EMBL/GenBank/DDBJ whole genome shotgun (WGS) entry which is preliminary data.</text>
</comment>
<reference evidence="1" key="1">
    <citation type="submission" date="2022-10" db="EMBL/GenBank/DDBJ databases">
        <authorList>
            <person name="Chen Y."/>
            <person name="Dougan E. K."/>
            <person name="Chan C."/>
            <person name="Rhodes N."/>
            <person name="Thang M."/>
        </authorList>
    </citation>
    <scope>NUCLEOTIDE SEQUENCE</scope>
</reference>
<reference evidence="2" key="2">
    <citation type="submission" date="2024-04" db="EMBL/GenBank/DDBJ databases">
        <authorList>
            <person name="Chen Y."/>
            <person name="Shah S."/>
            <person name="Dougan E. K."/>
            <person name="Thang M."/>
            <person name="Chan C."/>
        </authorList>
    </citation>
    <scope>NUCLEOTIDE SEQUENCE [LARGE SCALE GENOMIC DNA]</scope>
</reference>
<protein>
    <submittedName>
        <fullName evidence="1">Uncharacterized protein</fullName>
    </submittedName>
</protein>
<proteinExistence type="predicted"/>
<dbReference type="Proteomes" id="UP001152797">
    <property type="component" value="Unassembled WGS sequence"/>
</dbReference>
<dbReference type="AlphaFoldDB" id="A0A9P1GCM5"/>
<name>A0A9P1GCM5_9DINO</name>
<sequence length="82" mass="9554">MDGSRAYLPAYLLWNHYGPYQRVPFPEVDLKEVTGSLRRPKSEGLIKVRLQPVPDPGKRSVHHTHSSICLRLRRNSYERTLL</sequence>
<dbReference type="EMBL" id="CAMXCT030003624">
    <property type="protein sequence ID" value="CAL4792755.1"/>
    <property type="molecule type" value="Genomic_DNA"/>
</dbReference>
<dbReference type="EMBL" id="CAMXCT010003624">
    <property type="protein sequence ID" value="CAI4005443.1"/>
    <property type="molecule type" value="Genomic_DNA"/>
</dbReference>
<organism evidence="1">
    <name type="scientific">Cladocopium goreaui</name>
    <dbReference type="NCBI Taxonomy" id="2562237"/>
    <lineage>
        <taxon>Eukaryota</taxon>
        <taxon>Sar</taxon>
        <taxon>Alveolata</taxon>
        <taxon>Dinophyceae</taxon>
        <taxon>Suessiales</taxon>
        <taxon>Symbiodiniaceae</taxon>
        <taxon>Cladocopium</taxon>
    </lineage>
</organism>
<evidence type="ECO:0000313" key="1">
    <source>
        <dbReference type="EMBL" id="CAI4005443.1"/>
    </source>
</evidence>
<gene>
    <name evidence="1" type="ORF">C1SCF055_LOCUS31163</name>
</gene>
<dbReference type="EMBL" id="CAMXCT020003624">
    <property type="protein sequence ID" value="CAL1158818.1"/>
    <property type="molecule type" value="Genomic_DNA"/>
</dbReference>
<keyword evidence="3" id="KW-1185">Reference proteome</keyword>
<evidence type="ECO:0000313" key="2">
    <source>
        <dbReference type="EMBL" id="CAL1158818.1"/>
    </source>
</evidence>